<sequence length="247" mass="28664">MNINNVKNKLINDSNFKAMNRNPYGFISSDHINRTASNYNLQNQRDLSSNSLFDTQNYINSNKFNKNLDTSPVLNNSVIYNNNNIINNLNNSNTKDNTFKNSLHDTVFIQSKPTYEFYGYAFYLVSFFGICIWLIWAFSSEEFLKRMGLTYYPKKYWAIAIPDYIVVCVLFYVVIFLGYNFIHTPSFDSLNTVTDGYSNLMKSVKFSRLEDNDDIPELQDIPISIVNAYLYSDSFNPPSEPYSTYSP</sequence>
<dbReference type="PANTHER" id="PTHR46346:SF1">
    <property type="entry name" value="PHOSPHATIDYLINOSITOL N-ACETYLGLUCOSAMINYLTRANSFERASE SUBUNIT P"/>
    <property type="match status" value="1"/>
</dbReference>
<keyword evidence="3 5" id="KW-1133">Transmembrane helix</keyword>
<evidence type="ECO:0000256" key="5">
    <source>
        <dbReference type="SAM" id="Phobius"/>
    </source>
</evidence>
<dbReference type="InterPro" id="IPR052263">
    <property type="entry name" value="GPI_Anchor_Biosynth"/>
</dbReference>
<feature type="transmembrane region" description="Helical" evidence="5">
    <location>
        <begin position="156"/>
        <end position="182"/>
    </location>
</feature>
<evidence type="ECO:0000256" key="1">
    <source>
        <dbReference type="ARBA" id="ARBA00004141"/>
    </source>
</evidence>
<dbReference type="GO" id="GO:0016020">
    <property type="term" value="C:membrane"/>
    <property type="evidence" value="ECO:0007669"/>
    <property type="project" value="UniProtKB-SubCell"/>
</dbReference>
<accession>A0A1Y1X6Z7</accession>
<comment type="caution">
    <text evidence="7">The sequence shown here is derived from an EMBL/GenBank/DDBJ whole genome shotgun (WGS) entry which is preliminary data.</text>
</comment>
<gene>
    <name evidence="7" type="ORF">BCR32DRAFT_327268</name>
</gene>
<organism evidence="7 8">
    <name type="scientific">Anaeromyces robustus</name>
    <dbReference type="NCBI Taxonomy" id="1754192"/>
    <lineage>
        <taxon>Eukaryota</taxon>
        <taxon>Fungi</taxon>
        <taxon>Fungi incertae sedis</taxon>
        <taxon>Chytridiomycota</taxon>
        <taxon>Chytridiomycota incertae sedis</taxon>
        <taxon>Neocallimastigomycetes</taxon>
        <taxon>Neocallimastigales</taxon>
        <taxon>Neocallimastigaceae</taxon>
        <taxon>Anaeromyces</taxon>
    </lineage>
</organism>
<dbReference type="Pfam" id="PF08510">
    <property type="entry name" value="PIG-P"/>
    <property type="match status" value="1"/>
</dbReference>
<evidence type="ECO:0000256" key="2">
    <source>
        <dbReference type="ARBA" id="ARBA00022692"/>
    </source>
</evidence>
<reference evidence="7 8" key="1">
    <citation type="submission" date="2016-08" db="EMBL/GenBank/DDBJ databases">
        <title>A Parts List for Fungal Cellulosomes Revealed by Comparative Genomics.</title>
        <authorList>
            <consortium name="DOE Joint Genome Institute"/>
            <person name="Haitjema C.H."/>
            <person name="Gilmore S.P."/>
            <person name="Henske J.K."/>
            <person name="Solomon K.V."/>
            <person name="De Groot R."/>
            <person name="Kuo A."/>
            <person name="Mondo S.J."/>
            <person name="Salamov A.A."/>
            <person name="Labutti K."/>
            <person name="Zhao Z."/>
            <person name="Chiniquy J."/>
            <person name="Barry K."/>
            <person name="Brewer H.M."/>
            <person name="Purvine S.O."/>
            <person name="Wright A.T."/>
            <person name="Boxma B."/>
            <person name="Van Alen T."/>
            <person name="Hackstein J.H."/>
            <person name="Baker S.E."/>
            <person name="Grigoriev I.V."/>
            <person name="O'Malley M.A."/>
        </authorList>
    </citation>
    <scope>NUCLEOTIDE SEQUENCE [LARGE SCALE GENOMIC DNA]</scope>
    <source>
        <strain evidence="7 8">S4</strain>
    </source>
</reference>
<dbReference type="STRING" id="1754192.A0A1Y1X6Z7"/>
<keyword evidence="2 5" id="KW-0812">Transmembrane</keyword>
<feature type="transmembrane region" description="Helical" evidence="5">
    <location>
        <begin position="117"/>
        <end position="136"/>
    </location>
</feature>
<dbReference type="GO" id="GO:0006506">
    <property type="term" value="P:GPI anchor biosynthetic process"/>
    <property type="evidence" value="ECO:0007669"/>
    <property type="project" value="TreeGrafter"/>
</dbReference>
<evidence type="ECO:0000313" key="8">
    <source>
        <dbReference type="Proteomes" id="UP000193944"/>
    </source>
</evidence>
<dbReference type="AlphaFoldDB" id="A0A1Y1X6Z7"/>
<evidence type="ECO:0000259" key="6">
    <source>
        <dbReference type="Pfam" id="PF08510"/>
    </source>
</evidence>
<dbReference type="EMBL" id="MCFG01000116">
    <property type="protein sequence ID" value="ORX81549.1"/>
    <property type="molecule type" value="Genomic_DNA"/>
</dbReference>
<feature type="domain" description="PIG-P" evidence="6">
    <location>
        <begin position="114"/>
        <end position="231"/>
    </location>
</feature>
<evidence type="ECO:0000256" key="3">
    <source>
        <dbReference type="ARBA" id="ARBA00022989"/>
    </source>
</evidence>
<protein>
    <submittedName>
        <fullName evidence="7">PIG-P-domain-containing protein</fullName>
    </submittedName>
</protein>
<dbReference type="PANTHER" id="PTHR46346">
    <property type="entry name" value="PHOSPHATIDYLINOSITOL N-ACETYLGLUCOSAMINYLTRANSFERASE SUBUNIT P"/>
    <property type="match status" value="1"/>
</dbReference>
<dbReference type="InterPro" id="IPR013717">
    <property type="entry name" value="PIG-P"/>
</dbReference>
<dbReference type="Proteomes" id="UP000193944">
    <property type="component" value="Unassembled WGS sequence"/>
</dbReference>
<keyword evidence="4 5" id="KW-0472">Membrane</keyword>
<reference evidence="7 8" key="2">
    <citation type="submission" date="2016-08" db="EMBL/GenBank/DDBJ databases">
        <title>Pervasive Adenine N6-methylation of Active Genes in Fungi.</title>
        <authorList>
            <consortium name="DOE Joint Genome Institute"/>
            <person name="Mondo S.J."/>
            <person name="Dannebaum R.O."/>
            <person name="Kuo R.C."/>
            <person name="Labutti K."/>
            <person name="Haridas S."/>
            <person name="Kuo A."/>
            <person name="Salamov A."/>
            <person name="Ahrendt S.R."/>
            <person name="Lipzen A."/>
            <person name="Sullivan W."/>
            <person name="Andreopoulos W.B."/>
            <person name="Clum A."/>
            <person name="Lindquist E."/>
            <person name="Daum C."/>
            <person name="Ramamoorthy G.K."/>
            <person name="Gryganskyi A."/>
            <person name="Culley D."/>
            <person name="Magnuson J.K."/>
            <person name="James T.Y."/>
            <person name="O'Malley M.A."/>
            <person name="Stajich J.E."/>
            <person name="Spatafora J.W."/>
            <person name="Visel A."/>
            <person name="Grigoriev I.V."/>
        </authorList>
    </citation>
    <scope>NUCLEOTIDE SEQUENCE [LARGE SCALE GENOMIC DNA]</scope>
    <source>
        <strain evidence="7 8">S4</strain>
    </source>
</reference>
<name>A0A1Y1X6Z7_9FUNG</name>
<evidence type="ECO:0000256" key="4">
    <source>
        <dbReference type="ARBA" id="ARBA00023136"/>
    </source>
</evidence>
<dbReference type="OrthoDB" id="690928at2759"/>
<keyword evidence="8" id="KW-1185">Reference proteome</keyword>
<proteinExistence type="predicted"/>
<comment type="subcellular location">
    <subcellularLocation>
        <location evidence="1">Membrane</location>
        <topology evidence="1">Multi-pass membrane protein</topology>
    </subcellularLocation>
</comment>
<evidence type="ECO:0000313" key="7">
    <source>
        <dbReference type="EMBL" id="ORX81549.1"/>
    </source>
</evidence>
<dbReference type="GO" id="GO:0005783">
    <property type="term" value="C:endoplasmic reticulum"/>
    <property type="evidence" value="ECO:0007669"/>
    <property type="project" value="TreeGrafter"/>
</dbReference>